<feature type="transmembrane region" description="Helical" evidence="1">
    <location>
        <begin position="45"/>
        <end position="62"/>
    </location>
</feature>
<keyword evidence="1" id="KW-0472">Membrane</keyword>
<dbReference type="EMBL" id="JBHUML010000005">
    <property type="protein sequence ID" value="MFD2706476.1"/>
    <property type="molecule type" value="Genomic_DNA"/>
</dbReference>
<evidence type="ECO:0000313" key="3">
    <source>
        <dbReference type="Proteomes" id="UP001597520"/>
    </source>
</evidence>
<dbReference type="Proteomes" id="UP001597520">
    <property type="component" value="Unassembled WGS sequence"/>
</dbReference>
<comment type="caution">
    <text evidence="2">The sequence shown here is derived from an EMBL/GenBank/DDBJ whole genome shotgun (WGS) entry which is preliminary data.</text>
</comment>
<sequence length="63" mass="7578">MKKNKMNQNEDNERKKRLLLDNIFTNGLFTFLTFPGRAVEDPKEFFTILPFLGVMFWLIPILW</sequence>
<organism evidence="2 3">
    <name type="scientific">Salibacterium lacus</name>
    <dbReference type="NCBI Taxonomy" id="1898109"/>
    <lineage>
        <taxon>Bacteria</taxon>
        <taxon>Bacillati</taxon>
        <taxon>Bacillota</taxon>
        <taxon>Bacilli</taxon>
        <taxon>Bacillales</taxon>
        <taxon>Bacillaceae</taxon>
    </lineage>
</organism>
<proteinExistence type="predicted"/>
<evidence type="ECO:0000313" key="2">
    <source>
        <dbReference type="EMBL" id="MFD2706476.1"/>
    </source>
</evidence>
<keyword evidence="3" id="KW-1185">Reference proteome</keyword>
<name>A0ABW5T383_9BACI</name>
<keyword evidence="1" id="KW-1133">Transmembrane helix</keyword>
<accession>A0ABW5T383</accession>
<keyword evidence="1" id="KW-0812">Transmembrane</keyword>
<reference evidence="3" key="1">
    <citation type="journal article" date="2019" name="Int. J. Syst. Evol. Microbiol.">
        <title>The Global Catalogue of Microorganisms (GCM) 10K type strain sequencing project: providing services to taxonomists for standard genome sequencing and annotation.</title>
        <authorList>
            <consortium name="The Broad Institute Genomics Platform"/>
            <consortium name="The Broad Institute Genome Sequencing Center for Infectious Disease"/>
            <person name="Wu L."/>
            <person name="Ma J."/>
        </authorList>
    </citation>
    <scope>NUCLEOTIDE SEQUENCE [LARGE SCALE GENOMIC DNA]</scope>
    <source>
        <strain evidence="3">KCTC 33792</strain>
    </source>
</reference>
<protein>
    <submittedName>
        <fullName evidence="2">Uncharacterized protein</fullName>
    </submittedName>
</protein>
<dbReference type="RefSeq" id="WP_380713795.1">
    <property type="nucleotide sequence ID" value="NZ_JBHUML010000005.1"/>
</dbReference>
<gene>
    <name evidence="2" type="ORF">ACFSUB_13495</name>
</gene>
<evidence type="ECO:0000256" key="1">
    <source>
        <dbReference type="SAM" id="Phobius"/>
    </source>
</evidence>